<gene>
    <name evidence="1" type="ORF">EVAR_49536_1</name>
</gene>
<proteinExistence type="predicted"/>
<dbReference type="Proteomes" id="UP000299102">
    <property type="component" value="Unassembled WGS sequence"/>
</dbReference>
<sequence>MHRSPCKLSRTRTLCGGGAAEREAAAARAAASRSSDNAFIISLFNEAPGRGTSRPPSYLAITMLNLIAAIVSDSGMKIHFGISCLGHGLLMELEGGHRNSVIKRRNPIEFGLV</sequence>
<dbReference type="EMBL" id="BGZK01000870">
    <property type="protein sequence ID" value="GBP63483.1"/>
    <property type="molecule type" value="Genomic_DNA"/>
</dbReference>
<comment type="caution">
    <text evidence="1">The sequence shown here is derived from an EMBL/GenBank/DDBJ whole genome shotgun (WGS) entry which is preliminary data.</text>
</comment>
<name>A0A4C1XJZ1_EUMVA</name>
<dbReference type="AlphaFoldDB" id="A0A4C1XJZ1"/>
<evidence type="ECO:0000313" key="2">
    <source>
        <dbReference type="Proteomes" id="UP000299102"/>
    </source>
</evidence>
<organism evidence="1 2">
    <name type="scientific">Eumeta variegata</name>
    <name type="common">Bagworm moth</name>
    <name type="synonym">Eumeta japonica</name>
    <dbReference type="NCBI Taxonomy" id="151549"/>
    <lineage>
        <taxon>Eukaryota</taxon>
        <taxon>Metazoa</taxon>
        <taxon>Ecdysozoa</taxon>
        <taxon>Arthropoda</taxon>
        <taxon>Hexapoda</taxon>
        <taxon>Insecta</taxon>
        <taxon>Pterygota</taxon>
        <taxon>Neoptera</taxon>
        <taxon>Endopterygota</taxon>
        <taxon>Lepidoptera</taxon>
        <taxon>Glossata</taxon>
        <taxon>Ditrysia</taxon>
        <taxon>Tineoidea</taxon>
        <taxon>Psychidae</taxon>
        <taxon>Oiketicinae</taxon>
        <taxon>Eumeta</taxon>
    </lineage>
</organism>
<evidence type="ECO:0000313" key="1">
    <source>
        <dbReference type="EMBL" id="GBP63483.1"/>
    </source>
</evidence>
<protein>
    <submittedName>
        <fullName evidence="1">Uncharacterized protein</fullName>
    </submittedName>
</protein>
<accession>A0A4C1XJZ1</accession>
<reference evidence="1 2" key="1">
    <citation type="journal article" date="2019" name="Commun. Biol.">
        <title>The bagworm genome reveals a unique fibroin gene that provides high tensile strength.</title>
        <authorList>
            <person name="Kono N."/>
            <person name="Nakamura H."/>
            <person name="Ohtoshi R."/>
            <person name="Tomita M."/>
            <person name="Numata K."/>
            <person name="Arakawa K."/>
        </authorList>
    </citation>
    <scope>NUCLEOTIDE SEQUENCE [LARGE SCALE GENOMIC DNA]</scope>
</reference>
<keyword evidence="2" id="KW-1185">Reference proteome</keyword>